<sequence length="310" mass="35299">MKVSVVVCAYSMERYDDVCEAVESVLAQTHEDIEIILIIDGNEALFERLQSEFGNQEAVTLRCNEENKGLSYSRTQGVEQANGSVIAFLDDDAIAEPNWIEELVRGYEETDAIAVGGLMVPEWVAGRPDFLPEEFYWLIGANYEPRLEAWAEVRNTLGSNMSFRREVFEEVGGFDEQVGLKGDNQIQAEETELAMRMYDVLGKGMLYNPNAVVAHKVFDYRTEPRWLLRRAFWQGYSKRAIETLDVEGPNDPEQAFLRHLLFIAIPSRIRSFVRTAEIKEIQQIVAILLLTATVGAGYLTRLMQDILPFR</sequence>
<dbReference type="InterPro" id="IPR053553">
    <property type="entry name" value="GDP_glucuronosyltransferase"/>
</dbReference>
<evidence type="ECO:0000259" key="1">
    <source>
        <dbReference type="Pfam" id="PF00535"/>
    </source>
</evidence>
<feature type="domain" description="Glycosyltransferase 2-like" evidence="1">
    <location>
        <begin position="4"/>
        <end position="171"/>
    </location>
</feature>
<dbReference type="OrthoDB" id="324632at2157"/>
<accession>A0A2G1WK65</accession>
<dbReference type="InterPro" id="IPR050834">
    <property type="entry name" value="Glycosyltransf_2"/>
</dbReference>
<proteinExistence type="predicted"/>
<gene>
    <name evidence="2" type="ORF">DJ69_06480</name>
</gene>
<dbReference type="EMBL" id="NHOA01000041">
    <property type="protein sequence ID" value="PHQ39382.1"/>
    <property type="molecule type" value="Genomic_DNA"/>
</dbReference>
<evidence type="ECO:0000313" key="3">
    <source>
        <dbReference type="Proteomes" id="UP000222824"/>
    </source>
</evidence>
<dbReference type="PANTHER" id="PTHR43685:SF2">
    <property type="entry name" value="GLYCOSYLTRANSFERASE 2-LIKE DOMAIN-CONTAINING PROTEIN"/>
    <property type="match status" value="1"/>
</dbReference>
<comment type="caution">
    <text evidence="2">The sequence shown here is derived from an EMBL/GenBank/DDBJ whole genome shotgun (WGS) entry which is preliminary data.</text>
</comment>
<dbReference type="PANTHER" id="PTHR43685">
    <property type="entry name" value="GLYCOSYLTRANSFERASE"/>
    <property type="match status" value="1"/>
</dbReference>
<keyword evidence="2" id="KW-0808">Transferase</keyword>
<protein>
    <submittedName>
        <fullName evidence="2">Glycosyl transferase family A</fullName>
    </submittedName>
</protein>
<dbReference type="SUPFAM" id="SSF53448">
    <property type="entry name" value="Nucleotide-diphospho-sugar transferases"/>
    <property type="match status" value="1"/>
</dbReference>
<dbReference type="RefSeq" id="WP_099254872.1">
    <property type="nucleotide sequence ID" value="NZ_NHOA01000041.1"/>
</dbReference>
<dbReference type="GO" id="GO:0016740">
    <property type="term" value="F:transferase activity"/>
    <property type="evidence" value="ECO:0007669"/>
    <property type="project" value="UniProtKB-KW"/>
</dbReference>
<dbReference type="Proteomes" id="UP000222824">
    <property type="component" value="Unassembled WGS sequence"/>
</dbReference>
<dbReference type="NCBIfam" id="NF041394">
    <property type="entry name" value="GtaseAglG_Halo"/>
    <property type="match status" value="1"/>
</dbReference>
<reference evidence="2 3" key="1">
    <citation type="journal article" date="2014" name="Front. Microbiol.">
        <title>Population and genomic analysis of the genus Halorubrum.</title>
        <authorList>
            <person name="Fullmer M.S."/>
            <person name="Soucy S.M."/>
            <person name="Swithers K.S."/>
            <person name="Makkay A.M."/>
            <person name="Wheeler R."/>
            <person name="Ventosa A."/>
            <person name="Gogarten J.P."/>
            <person name="Papke R.T."/>
        </authorList>
    </citation>
    <scope>NUCLEOTIDE SEQUENCE [LARGE SCALE GENOMIC DNA]</scope>
    <source>
        <strain evidence="2 3">C49</strain>
    </source>
</reference>
<organism evidence="2 3">
    <name type="scientific">Halorubrum persicum</name>
    <dbReference type="NCBI Taxonomy" id="1383844"/>
    <lineage>
        <taxon>Archaea</taxon>
        <taxon>Methanobacteriati</taxon>
        <taxon>Methanobacteriota</taxon>
        <taxon>Stenosarchaea group</taxon>
        <taxon>Halobacteria</taxon>
        <taxon>Halobacteriales</taxon>
        <taxon>Haloferacaceae</taxon>
        <taxon>Halorubrum</taxon>
    </lineage>
</organism>
<dbReference type="Pfam" id="PF00535">
    <property type="entry name" value="Glycos_transf_2"/>
    <property type="match status" value="1"/>
</dbReference>
<dbReference type="InterPro" id="IPR001173">
    <property type="entry name" value="Glyco_trans_2-like"/>
</dbReference>
<name>A0A2G1WK65_9EURY</name>
<dbReference type="InterPro" id="IPR029044">
    <property type="entry name" value="Nucleotide-diphossugar_trans"/>
</dbReference>
<evidence type="ECO:0000313" key="2">
    <source>
        <dbReference type="EMBL" id="PHQ39382.1"/>
    </source>
</evidence>
<dbReference type="AlphaFoldDB" id="A0A2G1WK65"/>
<keyword evidence="3" id="KW-1185">Reference proteome</keyword>
<dbReference type="Gene3D" id="3.90.550.10">
    <property type="entry name" value="Spore Coat Polysaccharide Biosynthesis Protein SpsA, Chain A"/>
    <property type="match status" value="1"/>
</dbReference>